<evidence type="ECO:0000256" key="10">
    <source>
        <dbReference type="SAM" id="SignalP"/>
    </source>
</evidence>
<evidence type="ECO:0000313" key="12">
    <source>
        <dbReference type="EMBL" id="CAI9120770.1"/>
    </source>
</evidence>
<dbReference type="GO" id="GO:0009279">
    <property type="term" value="C:cell outer membrane"/>
    <property type="evidence" value="ECO:0007669"/>
    <property type="project" value="UniProtKB-SubCell"/>
</dbReference>
<dbReference type="Proteomes" id="UP001176960">
    <property type="component" value="Unassembled WGS sequence"/>
</dbReference>
<dbReference type="PRINTS" id="PR01021">
    <property type="entry name" value="OMPADOMAIN"/>
</dbReference>
<evidence type="ECO:0000256" key="1">
    <source>
        <dbReference type="ARBA" id="ARBA00022618"/>
    </source>
</evidence>
<dbReference type="Gene3D" id="3.30.1330.60">
    <property type="entry name" value="OmpA-like domain"/>
    <property type="match status" value="1"/>
</dbReference>
<evidence type="ECO:0000256" key="3">
    <source>
        <dbReference type="ARBA" id="ARBA00023136"/>
    </source>
</evidence>
<evidence type="ECO:0000256" key="7">
    <source>
        <dbReference type="ARBA" id="ARBA00023306"/>
    </source>
</evidence>
<gene>
    <name evidence="8 12" type="primary">pal</name>
    <name evidence="12" type="ORF">LMG32879_001609</name>
</gene>
<dbReference type="InterPro" id="IPR014169">
    <property type="entry name" value="Pal_lipo_C"/>
</dbReference>
<keyword evidence="2 8" id="KW-0732">Signal</keyword>
<keyword evidence="4 8" id="KW-0564">Palmitate</keyword>
<organism evidence="12 13">
    <name type="scientific">Brytella acorum</name>
    <dbReference type="NCBI Taxonomy" id="2959299"/>
    <lineage>
        <taxon>Bacteria</taxon>
        <taxon>Pseudomonadati</taxon>
        <taxon>Pseudomonadota</taxon>
        <taxon>Alphaproteobacteria</taxon>
        <taxon>Acetobacterales</taxon>
        <taxon>Acetobacteraceae</taxon>
        <taxon>Brytella</taxon>
    </lineage>
</organism>
<dbReference type="PROSITE" id="PS51123">
    <property type="entry name" value="OMPA_2"/>
    <property type="match status" value="1"/>
</dbReference>
<dbReference type="AlphaFoldDB" id="A0AA35UIB1"/>
<feature type="domain" description="OmpA-like" evidence="11">
    <location>
        <begin position="44"/>
        <end position="158"/>
    </location>
</feature>
<evidence type="ECO:0000256" key="8">
    <source>
        <dbReference type="HAMAP-Rule" id="MF_02204"/>
    </source>
</evidence>
<keyword evidence="1 8" id="KW-0132">Cell division</keyword>
<dbReference type="RefSeq" id="WP_289841023.1">
    <property type="nucleotide sequence ID" value="NZ_CATKSH010000008.1"/>
</dbReference>
<dbReference type="InterPro" id="IPR006664">
    <property type="entry name" value="OMP_bac"/>
</dbReference>
<keyword evidence="13" id="KW-1185">Reference proteome</keyword>
<evidence type="ECO:0000256" key="9">
    <source>
        <dbReference type="SAM" id="MobiDB-lite"/>
    </source>
</evidence>
<keyword evidence="7 8" id="KW-0131">Cell cycle</keyword>
<feature type="signal peptide" evidence="10">
    <location>
        <begin position="1"/>
        <end position="19"/>
    </location>
</feature>
<dbReference type="InterPro" id="IPR036737">
    <property type="entry name" value="OmpA-like_sf"/>
</dbReference>
<dbReference type="InterPro" id="IPR039001">
    <property type="entry name" value="Pal"/>
</dbReference>
<feature type="region of interest" description="Disordered" evidence="9">
    <location>
        <begin position="132"/>
        <end position="158"/>
    </location>
</feature>
<dbReference type="EMBL" id="CATKSH010000008">
    <property type="protein sequence ID" value="CAI9120770.1"/>
    <property type="molecule type" value="Genomic_DNA"/>
</dbReference>
<comment type="subcellular location">
    <subcellularLocation>
        <location evidence="8">Cell outer membrane</location>
        <topology evidence="8">Lipid-anchor</topology>
    </subcellularLocation>
</comment>
<reference evidence="12" key="1">
    <citation type="submission" date="2023-03" db="EMBL/GenBank/DDBJ databases">
        <authorList>
            <person name="Cleenwerck I."/>
        </authorList>
    </citation>
    <scope>NUCLEOTIDE SEQUENCE</scope>
    <source>
        <strain evidence="12">LMG 32879</strain>
    </source>
</reference>
<dbReference type="SUPFAM" id="SSF103088">
    <property type="entry name" value="OmpA-like"/>
    <property type="match status" value="1"/>
</dbReference>
<dbReference type="GO" id="GO:0051301">
    <property type="term" value="P:cell division"/>
    <property type="evidence" value="ECO:0007669"/>
    <property type="project" value="UniProtKB-UniRule"/>
</dbReference>
<dbReference type="CDD" id="cd07185">
    <property type="entry name" value="OmpA_C-like"/>
    <property type="match status" value="1"/>
</dbReference>
<keyword evidence="6 8" id="KW-0449">Lipoprotein</keyword>
<comment type="function">
    <text evidence="8">Part of the Tol-Pal system, which plays a role in outer membrane invagination during cell division and is important for maintaining outer membrane integrity.</text>
</comment>
<evidence type="ECO:0000259" key="11">
    <source>
        <dbReference type="PROSITE" id="PS51123"/>
    </source>
</evidence>
<protein>
    <recommendedName>
        <fullName evidence="8">Peptidoglycan-associated lipoprotein</fullName>
        <shortName evidence="8">PAL</shortName>
    </recommendedName>
</protein>
<comment type="subunit">
    <text evidence="8">The Tol-Pal system is composed of five core proteins: the inner membrane proteins TolA, TolQ and TolR, the periplasmic protein TolB and the outer membrane protein Pal. They form a network linking the inner and outer membranes and the peptidoglycan layer.</text>
</comment>
<sequence>MKFKLFAALGLAVALAACSSDKNTGASTGAGATAQETGPAPGSEADLVANVGDRIFYALNESGLADDAKATLDKQAAWLARYPQVSVLIAGNCDDRGTEEYNIALGQRRANAARDYLVAKGVAASRISTISYGKDRPTADGDNEEAWSQNRNAITSVK</sequence>
<comment type="similarity">
    <text evidence="8">Belongs to the Pal lipoprotein family.</text>
</comment>
<dbReference type="InterPro" id="IPR006665">
    <property type="entry name" value="OmpA-like"/>
</dbReference>
<dbReference type="NCBIfam" id="TIGR02802">
    <property type="entry name" value="Pal_lipo"/>
    <property type="match status" value="1"/>
</dbReference>
<dbReference type="PANTHER" id="PTHR30329:SF21">
    <property type="entry name" value="LIPOPROTEIN YIAD-RELATED"/>
    <property type="match status" value="1"/>
</dbReference>
<proteinExistence type="inferred from homology"/>
<comment type="caution">
    <text evidence="12">The sequence shown here is derived from an EMBL/GenBank/DDBJ whole genome shotgun (WGS) entry which is preliminary data.</text>
</comment>
<keyword evidence="3 8" id="KW-0472">Membrane</keyword>
<evidence type="ECO:0000256" key="5">
    <source>
        <dbReference type="ARBA" id="ARBA00023237"/>
    </source>
</evidence>
<dbReference type="HAMAP" id="MF_02204">
    <property type="entry name" value="Pal"/>
    <property type="match status" value="1"/>
</dbReference>
<dbReference type="InterPro" id="IPR050330">
    <property type="entry name" value="Bact_OuterMem_StrucFunc"/>
</dbReference>
<dbReference type="Pfam" id="PF00691">
    <property type="entry name" value="OmpA"/>
    <property type="match status" value="1"/>
</dbReference>
<dbReference type="PANTHER" id="PTHR30329">
    <property type="entry name" value="STATOR ELEMENT OF FLAGELLAR MOTOR COMPLEX"/>
    <property type="match status" value="1"/>
</dbReference>
<feature type="chain" id="PRO_5041274358" description="Peptidoglycan-associated lipoprotein" evidence="10">
    <location>
        <begin position="20"/>
        <end position="158"/>
    </location>
</feature>
<evidence type="ECO:0000313" key="13">
    <source>
        <dbReference type="Proteomes" id="UP001176960"/>
    </source>
</evidence>
<accession>A0AA35UIB1</accession>
<name>A0AA35UIB1_9PROT</name>
<evidence type="ECO:0000256" key="2">
    <source>
        <dbReference type="ARBA" id="ARBA00022729"/>
    </source>
</evidence>
<dbReference type="PROSITE" id="PS51257">
    <property type="entry name" value="PROKAR_LIPOPROTEIN"/>
    <property type="match status" value="1"/>
</dbReference>
<evidence type="ECO:0000256" key="4">
    <source>
        <dbReference type="ARBA" id="ARBA00023139"/>
    </source>
</evidence>
<feature type="compositionally biased region" description="Polar residues" evidence="9">
    <location>
        <begin position="146"/>
        <end position="158"/>
    </location>
</feature>
<evidence type="ECO:0000256" key="6">
    <source>
        <dbReference type="ARBA" id="ARBA00023288"/>
    </source>
</evidence>
<keyword evidence="5 8" id="KW-0998">Cell outer membrane</keyword>